<keyword evidence="7 10" id="KW-0067">ATP-binding</keyword>
<comment type="function">
    <text evidence="2 10">Catalyzes the transfer of a dimethylallyl group onto the adenine at position 37 in tRNAs that read codons beginning with uridine, leading to the formation of N6-(dimethylallyl)adenosine (i(6)A).</text>
</comment>
<comment type="subunit">
    <text evidence="10">Monomer.</text>
</comment>
<dbReference type="Gene3D" id="1.10.20.140">
    <property type="match status" value="1"/>
</dbReference>
<evidence type="ECO:0000256" key="3">
    <source>
        <dbReference type="ARBA" id="ARBA00005842"/>
    </source>
</evidence>
<dbReference type="InterPro" id="IPR039657">
    <property type="entry name" value="Dimethylallyltransferase"/>
</dbReference>
<feature type="region of interest" description="Interaction with substrate tRNA" evidence="10">
    <location>
        <begin position="38"/>
        <end position="41"/>
    </location>
</feature>
<evidence type="ECO:0000256" key="4">
    <source>
        <dbReference type="ARBA" id="ARBA00022679"/>
    </source>
</evidence>
<dbReference type="Pfam" id="PF01715">
    <property type="entry name" value="IPPT"/>
    <property type="match status" value="1"/>
</dbReference>
<comment type="cofactor">
    <cofactor evidence="1 10">
        <name>Mg(2+)</name>
        <dbReference type="ChEBI" id="CHEBI:18420"/>
    </cofactor>
</comment>
<dbReference type="PROSITE" id="PS50052">
    <property type="entry name" value="GUANYLATE_KINASE_2"/>
    <property type="match status" value="1"/>
</dbReference>
<feature type="site" description="Interaction with substrate tRNA" evidence="10">
    <location>
        <position position="104"/>
    </location>
</feature>
<keyword evidence="4 10" id="KW-0808">Transferase</keyword>
<keyword evidence="13" id="KW-1185">Reference proteome</keyword>
<dbReference type="PANTHER" id="PTHR11088:SF60">
    <property type="entry name" value="TRNA DIMETHYLALLYLTRANSFERASE"/>
    <property type="match status" value="1"/>
</dbReference>
<evidence type="ECO:0000256" key="8">
    <source>
        <dbReference type="ARBA" id="ARBA00022842"/>
    </source>
</evidence>
<protein>
    <recommendedName>
        <fullName evidence="10">tRNA dimethylallyltransferase</fullName>
        <ecNumber evidence="10">2.5.1.75</ecNumber>
    </recommendedName>
    <alternativeName>
        <fullName evidence="10">Dimethylallyl diphosphate:tRNA dimethylallyltransferase</fullName>
        <shortName evidence="10">DMAPP:tRNA dimethylallyltransferase</shortName>
        <shortName evidence="10">DMATase</shortName>
    </alternativeName>
    <alternativeName>
        <fullName evidence="10">Isopentenyl-diphosphate:tRNA isopentenyltransferase</fullName>
        <shortName evidence="10">IPP transferase</shortName>
        <shortName evidence="10">IPPT</shortName>
        <shortName evidence="10">IPTase</shortName>
    </alternativeName>
</protein>
<accession>A0ABY0IHY6</accession>
<dbReference type="EMBL" id="QDKL01000001">
    <property type="protein sequence ID" value="RZF22566.1"/>
    <property type="molecule type" value="Genomic_DNA"/>
</dbReference>
<dbReference type="SUPFAM" id="SSF52540">
    <property type="entry name" value="P-loop containing nucleoside triphosphate hydrolases"/>
    <property type="match status" value="2"/>
</dbReference>
<evidence type="ECO:0000313" key="13">
    <source>
        <dbReference type="Proteomes" id="UP000443582"/>
    </source>
</evidence>
<keyword evidence="6 10" id="KW-0547">Nucleotide-binding</keyword>
<name>A0ABY0IHY6_9BACT</name>
<dbReference type="PANTHER" id="PTHR11088">
    <property type="entry name" value="TRNA DIMETHYLALLYLTRANSFERASE"/>
    <property type="match status" value="1"/>
</dbReference>
<sequence>MTNKLILILGPTASGKTGLSIDLAKKIGTEKCHVINFDSVLFYNELNIGSAKPDEKEMDGVTHHLVSISPITQELNASDFVELAKNKINELHKKGIVPILVGGSAFYLRSLIRGMYDSPTTDESIQEEAKKLYEESGMEAIVNYLLKNDPESLENLHENDHYRRIRAYEYHRMTGKKISDQKKSADEAGAYDFSKNIHGWDTLNICLDLPKEEHWEIILKRTKDMLNQGLIDEVFQIMKDPAHHKELKALKTIGYKETIQFLDGEIKDHLELCEKIYFATRRLAKSQKTFLKKVSPLNRFHPISERNDAIKLACNFINE</sequence>
<dbReference type="EC" id="2.5.1.75" evidence="10"/>
<evidence type="ECO:0000256" key="2">
    <source>
        <dbReference type="ARBA" id="ARBA00003213"/>
    </source>
</evidence>
<feature type="domain" description="Guanylate kinase-like" evidence="11">
    <location>
        <begin position="3"/>
        <end position="227"/>
    </location>
</feature>
<proteinExistence type="inferred from homology"/>
<comment type="similarity">
    <text evidence="3 10">Belongs to the IPP transferase family.</text>
</comment>
<dbReference type="HAMAP" id="MF_00185">
    <property type="entry name" value="IPP_trans"/>
    <property type="match status" value="1"/>
</dbReference>
<evidence type="ECO:0000256" key="10">
    <source>
        <dbReference type="HAMAP-Rule" id="MF_00185"/>
    </source>
</evidence>
<reference evidence="13" key="1">
    <citation type="journal article" date="2019" name="Int. J. Syst. Evol. Microbiol.">
        <title>Halobacteriovorax valvorus sp. nov., a novel prokaryotic predator isolated from coastal seawater of China.</title>
        <authorList>
            <person name="Chen M.-X."/>
        </authorList>
    </citation>
    <scope>NUCLEOTIDE SEQUENCE [LARGE SCALE GENOMIC DNA]</scope>
    <source>
        <strain evidence="13">BL9</strain>
    </source>
</reference>
<dbReference type="Gene3D" id="3.40.50.300">
    <property type="entry name" value="P-loop containing nucleotide triphosphate hydrolases"/>
    <property type="match status" value="1"/>
</dbReference>
<comment type="caution">
    <text evidence="12">The sequence shown here is derived from an EMBL/GenBank/DDBJ whole genome shotgun (WGS) entry which is preliminary data.</text>
</comment>
<evidence type="ECO:0000313" key="12">
    <source>
        <dbReference type="EMBL" id="RZF22566.1"/>
    </source>
</evidence>
<dbReference type="InterPro" id="IPR027417">
    <property type="entry name" value="P-loop_NTPase"/>
</dbReference>
<organism evidence="12 13">
    <name type="scientific">Halobacteriovorax vibrionivorans</name>
    <dbReference type="NCBI Taxonomy" id="2152716"/>
    <lineage>
        <taxon>Bacteria</taxon>
        <taxon>Pseudomonadati</taxon>
        <taxon>Bdellovibrionota</taxon>
        <taxon>Bacteriovoracia</taxon>
        <taxon>Bacteriovoracales</taxon>
        <taxon>Halobacteriovoraceae</taxon>
        <taxon>Halobacteriovorax</taxon>
    </lineage>
</organism>
<comment type="catalytic activity">
    <reaction evidence="9 10">
        <text>adenosine(37) in tRNA + dimethylallyl diphosphate = N(6)-dimethylallyladenosine(37) in tRNA + diphosphate</text>
        <dbReference type="Rhea" id="RHEA:26482"/>
        <dbReference type="Rhea" id="RHEA-COMP:10162"/>
        <dbReference type="Rhea" id="RHEA-COMP:10375"/>
        <dbReference type="ChEBI" id="CHEBI:33019"/>
        <dbReference type="ChEBI" id="CHEBI:57623"/>
        <dbReference type="ChEBI" id="CHEBI:74411"/>
        <dbReference type="ChEBI" id="CHEBI:74415"/>
        <dbReference type="EC" id="2.5.1.75"/>
    </reaction>
</comment>
<dbReference type="GO" id="GO:0052381">
    <property type="term" value="F:tRNA dimethylallyltransferase activity"/>
    <property type="evidence" value="ECO:0007669"/>
    <property type="project" value="UniProtKB-EC"/>
</dbReference>
<keyword evidence="8 10" id="KW-0460">Magnesium</keyword>
<evidence type="ECO:0000256" key="6">
    <source>
        <dbReference type="ARBA" id="ARBA00022741"/>
    </source>
</evidence>
<dbReference type="RefSeq" id="WP_114705511.1">
    <property type="nucleotide sequence ID" value="NZ_QDKL01000001.1"/>
</dbReference>
<dbReference type="InterPro" id="IPR018022">
    <property type="entry name" value="IPT"/>
</dbReference>
<dbReference type="Proteomes" id="UP000443582">
    <property type="component" value="Unassembled WGS sequence"/>
</dbReference>
<evidence type="ECO:0000256" key="9">
    <source>
        <dbReference type="ARBA" id="ARBA00049563"/>
    </source>
</evidence>
<dbReference type="NCBIfam" id="TIGR00174">
    <property type="entry name" value="miaA"/>
    <property type="match status" value="1"/>
</dbReference>
<evidence type="ECO:0000256" key="5">
    <source>
        <dbReference type="ARBA" id="ARBA00022694"/>
    </source>
</evidence>
<feature type="binding site" evidence="10">
    <location>
        <begin position="12"/>
        <end position="17"/>
    </location>
    <ligand>
        <name>substrate</name>
    </ligand>
</feature>
<keyword evidence="5 10" id="KW-0819">tRNA processing</keyword>
<comment type="caution">
    <text evidence="10">Lacks conserved residue(s) required for the propagation of feature annotation.</text>
</comment>
<evidence type="ECO:0000259" key="11">
    <source>
        <dbReference type="PROSITE" id="PS50052"/>
    </source>
</evidence>
<evidence type="ECO:0000256" key="7">
    <source>
        <dbReference type="ARBA" id="ARBA00022840"/>
    </source>
</evidence>
<gene>
    <name evidence="10 12" type="primary">miaA</name>
    <name evidence="12" type="ORF">DAY19_01995</name>
</gene>
<feature type="binding site" evidence="10">
    <location>
        <begin position="10"/>
        <end position="17"/>
    </location>
    <ligand>
        <name>ATP</name>
        <dbReference type="ChEBI" id="CHEBI:30616"/>
    </ligand>
</feature>
<dbReference type="InterPro" id="IPR008144">
    <property type="entry name" value="Guanylate_kin-like_dom"/>
</dbReference>
<evidence type="ECO:0000256" key="1">
    <source>
        <dbReference type="ARBA" id="ARBA00001946"/>
    </source>
</evidence>